<evidence type="ECO:0000256" key="4">
    <source>
        <dbReference type="ARBA" id="ARBA00022840"/>
    </source>
</evidence>
<dbReference type="PROSITE" id="PS00211">
    <property type="entry name" value="ABC_TRANSPORTER_1"/>
    <property type="match status" value="1"/>
</dbReference>
<evidence type="ECO:0000256" key="2">
    <source>
        <dbReference type="ARBA" id="ARBA00022448"/>
    </source>
</evidence>
<keyword evidence="4 7" id="KW-0067">ATP-binding</keyword>
<dbReference type="EMBL" id="WKJO01000002">
    <property type="protein sequence ID" value="MRX23551.1"/>
    <property type="molecule type" value="Genomic_DNA"/>
</dbReference>
<dbReference type="SUPFAM" id="SSF52540">
    <property type="entry name" value="P-loop containing nucleoside triphosphate hydrolases"/>
    <property type="match status" value="1"/>
</dbReference>
<name>A0A6A8GL84_9EURY</name>
<evidence type="ECO:0000259" key="6">
    <source>
        <dbReference type="PROSITE" id="PS50893"/>
    </source>
</evidence>
<dbReference type="InterPro" id="IPR003593">
    <property type="entry name" value="AAA+_ATPase"/>
</dbReference>
<dbReference type="RefSeq" id="WP_151164551.1">
    <property type="nucleotide sequence ID" value="NZ_WKJO01000002.1"/>
</dbReference>
<evidence type="ECO:0000256" key="1">
    <source>
        <dbReference type="ARBA" id="ARBA00005417"/>
    </source>
</evidence>
<dbReference type="InterPro" id="IPR003439">
    <property type="entry name" value="ABC_transporter-like_ATP-bd"/>
</dbReference>
<dbReference type="GO" id="GO:0015807">
    <property type="term" value="P:L-amino acid transport"/>
    <property type="evidence" value="ECO:0007669"/>
    <property type="project" value="TreeGrafter"/>
</dbReference>
<evidence type="ECO:0000313" key="8">
    <source>
        <dbReference type="Proteomes" id="UP000439022"/>
    </source>
</evidence>
<evidence type="ECO:0000256" key="5">
    <source>
        <dbReference type="ARBA" id="ARBA00022970"/>
    </source>
</evidence>
<comment type="caution">
    <text evidence="7">The sequence shown here is derived from an EMBL/GenBank/DDBJ whole genome shotgun (WGS) entry which is preliminary data.</text>
</comment>
<keyword evidence="5" id="KW-0029">Amino-acid transport</keyword>
<keyword evidence="3" id="KW-0547">Nucleotide-binding</keyword>
<dbReference type="InterPro" id="IPR027417">
    <property type="entry name" value="P-loop_NTPase"/>
</dbReference>
<keyword evidence="8" id="KW-1185">Reference proteome</keyword>
<dbReference type="PANTHER" id="PTHR43820:SF4">
    <property type="entry name" value="HIGH-AFFINITY BRANCHED-CHAIN AMINO ACID TRANSPORT ATP-BINDING PROTEIN LIVF"/>
    <property type="match status" value="1"/>
</dbReference>
<dbReference type="GO" id="GO:0005524">
    <property type="term" value="F:ATP binding"/>
    <property type="evidence" value="ECO:0007669"/>
    <property type="project" value="UniProtKB-KW"/>
</dbReference>
<dbReference type="InterPro" id="IPR052156">
    <property type="entry name" value="BCAA_Transport_ATP-bd_LivF"/>
</dbReference>
<dbReference type="CDD" id="cd03224">
    <property type="entry name" value="ABC_TM1139_LivF_branched"/>
    <property type="match status" value="1"/>
</dbReference>
<protein>
    <submittedName>
        <fullName evidence="7">ATP-binding cassette domain-containing protein</fullName>
    </submittedName>
</protein>
<sequence>MALLEADDVVSGYGDVEIIHGVSLEVHEGEVVTVIGPNGAGKSTLMKTLFGLVDCWSGSVTFDGVDLTSLEPNEMTEHNLSFVPQSDNVFPSLTIEENLRLGAPSDDEFTPERLASVFEHFPILEERKAQKAGTLSGGQRQMLAMARALMVDPELLLLDEPSAGLSPDMVELVFEKVAAIGATGTAVLMIEQNAKRALEHSDRGYVLDMGENRIEAAADEILTDDEVVELYLGG</sequence>
<dbReference type="Pfam" id="PF00005">
    <property type="entry name" value="ABC_tran"/>
    <property type="match status" value="1"/>
</dbReference>
<evidence type="ECO:0000256" key="3">
    <source>
        <dbReference type="ARBA" id="ARBA00022741"/>
    </source>
</evidence>
<gene>
    <name evidence="7" type="ORF">GJR96_16515</name>
</gene>
<proteinExistence type="inferred from homology"/>
<dbReference type="AlphaFoldDB" id="A0A6A8GL84"/>
<dbReference type="PANTHER" id="PTHR43820">
    <property type="entry name" value="HIGH-AFFINITY BRANCHED-CHAIN AMINO ACID TRANSPORT ATP-BINDING PROTEIN LIVF"/>
    <property type="match status" value="1"/>
</dbReference>
<evidence type="ECO:0000313" key="7">
    <source>
        <dbReference type="EMBL" id="MRX23551.1"/>
    </source>
</evidence>
<accession>A0A6A8GL84</accession>
<dbReference type="SMART" id="SM00382">
    <property type="entry name" value="AAA"/>
    <property type="match status" value="1"/>
</dbReference>
<dbReference type="GO" id="GO:0015658">
    <property type="term" value="F:branched-chain amino acid transmembrane transporter activity"/>
    <property type="evidence" value="ECO:0007669"/>
    <property type="project" value="TreeGrafter"/>
</dbReference>
<dbReference type="GO" id="GO:0016887">
    <property type="term" value="F:ATP hydrolysis activity"/>
    <property type="evidence" value="ECO:0007669"/>
    <property type="project" value="InterPro"/>
</dbReference>
<feature type="domain" description="ABC transporter" evidence="6">
    <location>
        <begin position="4"/>
        <end position="234"/>
    </location>
</feature>
<reference evidence="7 8" key="1">
    <citation type="submission" date="2019-11" db="EMBL/GenBank/DDBJ databases">
        <title>Whole genome sequence of Haloferax sp. MBLA0076.</title>
        <authorList>
            <person name="Seo M.-J."/>
            <person name="Cho E.-S."/>
        </authorList>
    </citation>
    <scope>NUCLEOTIDE SEQUENCE [LARGE SCALE GENOMIC DNA]</scope>
    <source>
        <strain evidence="7 8">MBLA0076</strain>
    </source>
</reference>
<keyword evidence="2" id="KW-0813">Transport</keyword>
<dbReference type="InterPro" id="IPR017871">
    <property type="entry name" value="ABC_transporter-like_CS"/>
</dbReference>
<dbReference type="PROSITE" id="PS50893">
    <property type="entry name" value="ABC_TRANSPORTER_2"/>
    <property type="match status" value="1"/>
</dbReference>
<comment type="similarity">
    <text evidence="1">Belongs to the ABC transporter superfamily.</text>
</comment>
<dbReference type="Gene3D" id="3.40.50.300">
    <property type="entry name" value="P-loop containing nucleotide triphosphate hydrolases"/>
    <property type="match status" value="1"/>
</dbReference>
<organism evidence="7 8">
    <name type="scientific">Haloferax litoreum</name>
    <dbReference type="NCBI Taxonomy" id="2666140"/>
    <lineage>
        <taxon>Archaea</taxon>
        <taxon>Methanobacteriati</taxon>
        <taxon>Methanobacteriota</taxon>
        <taxon>Stenosarchaea group</taxon>
        <taxon>Halobacteria</taxon>
        <taxon>Halobacteriales</taxon>
        <taxon>Haloferacaceae</taxon>
        <taxon>Haloferax</taxon>
    </lineage>
</organism>
<dbReference type="Proteomes" id="UP000439022">
    <property type="component" value="Unassembled WGS sequence"/>
</dbReference>